<dbReference type="Proteomes" id="UP000597507">
    <property type="component" value="Unassembled WGS sequence"/>
</dbReference>
<evidence type="ECO:0008006" key="3">
    <source>
        <dbReference type="Google" id="ProtNLM"/>
    </source>
</evidence>
<reference evidence="1 2" key="1">
    <citation type="journal article" date="2014" name="Int. J. Syst. Evol. Microbiol.">
        <title>Complete genome sequence of Corynebacterium casei LMG S-19264T (=DSM 44701T), isolated from a smear-ripened cheese.</title>
        <authorList>
            <consortium name="US DOE Joint Genome Institute (JGI-PGF)"/>
            <person name="Walter F."/>
            <person name="Albersmeier A."/>
            <person name="Kalinowski J."/>
            <person name="Ruckert C."/>
        </authorList>
    </citation>
    <scope>NUCLEOTIDE SEQUENCE [LARGE SCALE GENOMIC DNA]</scope>
    <source>
        <strain evidence="1 2">CGMCC 1.16330</strain>
    </source>
</reference>
<evidence type="ECO:0000313" key="2">
    <source>
        <dbReference type="Proteomes" id="UP000597507"/>
    </source>
</evidence>
<dbReference type="Pfam" id="PF13941">
    <property type="entry name" value="MutL"/>
    <property type="match status" value="1"/>
</dbReference>
<dbReference type="AlphaFoldDB" id="A0A8J3EE55"/>
<dbReference type="InterPro" id="IPR006230">
    <property type="entry name" value="MutL"/>
</dbReference>
<proteinExistence type="predicted"/>
<sequence>MSGGSDIAVLIDVGSTWTKGVAVSLPDGRLLARRQHPTTRGDGAGIMRGVAAVTAALGAATPGRHFAFRAAASSAAGGLRVAALGLVPDLTGTAARRASLGAGARVVFTGSYVLAPEEIEAIREAQADIVLLTGGTDGGNAQVLLENARRLAQARLPAAVVLAGNRSARAEARALLAAGGCEVRVAENVLPRLDALNVESAQAAIREVFLERIVVARGIEALRDWATHGLLPTPRAVLDAAAFLADGPPALGTTVVVDIGGATTDVHSVGGAEPGPGAVLRGLPEPRAKRTVEGDLGLRVSAAAASDALGAEALAQAAGTSAEALRREAQARAERPELLRDAADPIDRALAVAAVAEALHRHAGEIEPIPLRQGMVLQVGKDLRRARALVASGGIFAARPDAAALLGEALARAGRRGRLVPEAPRLLVDRDYVLFAVGLLAPHHPGAAAALAARSLEGTSDAAASPAAPVTAP</sequence>
<name>A0A8J3EE55_9PROT</name>
<accession>A0A8J3EE55</accession>
<dbReference type="RefSeq" id="WP_188903990.1">
    <property type="nucleotide sequence ID" value="NZ_BMKS01000023.1"/>
</dbReference>
<protein>
    <recommendedName>
        <fullName evidence="3">Glutamate mutase</fullName>
    </recommendedName>
</protein>
<evidence type="ECO:0000313" key="1">
    <source>
        <dbReference type="EMBL" id="GGG50853.1"/>
    </source>
</evidence>
<keyword evidence="2" id="KW-1185">Reference proteome</keyword>
<dbReference type="PIRSF" id="PIRSF004729">
    <property type="entry name" value="MutL"/>
    <property type="match status" value="1"/>
</dbReference>
<dbReference type="NCBIfam" id="NF040745">
    <property type="entry name" value="accessory_GlmL"/>
    <property type="match status" value="1"/>
</dbReference>
<dbReference type="EMBL" id="BMKS01000023">
    <property type="protein sequence ID" value="GGG50853.1"/>
    <property type="molecule type" value="Genomic_DNA"/>
</dbReference>
<dbReference type="NCBIfam" id="TIGR01319">
    <property type="entry name" value="glmL_fam"/>
    <property type="match status" value="1"/>
</dbReference>
<gene>
    <name evidence="1" type="ORF">GCM10010964_42680</name>
</gene>
<organism evidence="1 2">
    <name type="scientific">Caldovatus sediminis</name>
    <dbReference type="NCBI Taxonomy" id="2041189"/>
    <lineage>
        <taxon>Bacteria</taxon>
        <taxon>Pseudomonadati</taxon>
        <taxon>Pseudomonadota</taxon>
        <taxon>Alphaproteobacteria</taxon>
        <taxon>Acetobacterales</taxon>
        <taxon>Roseomonadaceae</taxon>
        <taxon>Caldovatus</taxon>
    </lineage>
</organism>
<comment type="caution">
    <text evidence="1">The sequence shown here is derived from an EMBL/GenBank/DDBJ whole genome shotgun (WGS) entry which is preliminary data.</text>
</comment>